<evidence type="ECO:0000256" key="1">
    <source>
        <dbReference type="ARBA" id="ARBA00004651"/>
    </source>
</evidence>
<evidence type="ECO:0000256" key="3">
    <source>
        <dbReference type="ARBA" id="ARBA00022692"/>
    </source>
</evidence>
<accession>A0ABP7AAA6</accession>
<feature type="transmembrane region" description="Helical" evidence="6">
    <location>
        <begin position="147"/>
        <end position="170"/>
    </location>
</feature>
<dbReference type="RefSeq" id="WP_231484569.1">
    <property type="nucleotide sequence ID" value="NZ_BAAAZO010000010.1"/>
</dbReference>
<feature type="transmembrane region" description="Helical" evidence="6">
    <location>
        <begin position="337"/>
        <end position="364"/>
    </location>
</feature>
<keyword evidence="5 6" id="KW-0472">Membrane</keyword>
<proteinExistence type="predicted"/>
<evidence type="ECO:0000256" key="6">
    <source>
        <dbReference type="SAM" id="Phobius"/>
    </source>
</evidence>
<sequence>MSAGRRAGASSIFWRLSRPRSAADRQRARRMAFGVAGSGALLLAALAILTVRVGTASSYTCDESGCYTSFGRSGPQDGGLAPYVVESGLRGGTAVGAVLLVAPFVLLALQALRTGTAARERRLAALSLAGATRRDLRRLAFLEGTRAAVIGALAAGPLYLLLWLVLGPALPIGSKMLPQPGWPILIGWLVMVAAAVPLGGLVAAQAARPAAVSPLGLTRRRQRPLTLAHAVAPVISAALIAFFLRWSSGMGQLGVGLAAASTVALAISVGPWVILFTGWCAARRRGLVTSMAGRRLLADVRTPGRVVGVMLAVGISYGVIAALVVDVTQGDAYDQMFYLAGMAGAAIAIAVAAVVATFSLVVGATEQVLDNARSTAILVALAASPAFVSRIVRRQMLLAAVPATVLGAVLGWIVFGVVVIGSEDEGVGLKLAVALLAAMAAAALSAAVGALVAARAVRPAIRSSSGPENLRTP</sequence>
<dbReference type="EMBL" id="BAAAZO010000010">
    <property type="protein sequence ID" value="GAA3628175.1"/>
    <property type="molecule type" value="Genomic_DNA"/>
</dbReference>
<keyword evidence="9" id="KW-1185">Reference proteome</keyword>
<keyword evidence="2" id="KW-1003">Cell membrane</keyword>
<dbReference type="Pfam" id="PF02687">
    <property type="entry name" value="FtsX"/>
    <property type="match status" value="1"/>
</dbReference>
<evidence type="ECO:0000256" key="5">
    <source>
        <dbReference type="ARBA" id="ARBA00023136"/>
    </source>
</evidence>
<evidence type="ECO:0000259" key="7">
    <source>
        <dbReference type="Pfam" id="PF02687"/>
    </source>
</evidence>
<feature type="transmembrane region" description="Helical" evidence="6">
    <location>
        <begin position="92"/>
        <end position="112"/>
    </location>
</feature>
<comment type="caution">
    <text evidence="8">The sequence shown here is derived from an EMBL/GenBank/DDBJ whole genome shotgun (WGS) entry which is preliminary data.</text>
</comment>
<name>A0ABP7AAA6_9ACTN</name>
<evidence type="ECO:0000313" key="8">
    <source>
        <dbReference type="EMBL" id="GAA3628175.1"/>
    </source>
</evidence>
<dbReference type="Proteomes" id="UP001501074">
    <property type="component" value="Unassembled WGS sequence"/>
</dbReference>
<keyword evidence="4 6" id="KW-1133">Transmembrane helix</keyword>
<organism evidence="8 9">
    <name type="scientific">Kineosporia mesophila</name>
    <dbReference type="NCBI Taxonomy" id="566012"/>
    <lineage>
        <taxon>Bacteria</taxon>
        <taxon>Bacillati</taxon>
        <taxon>Actinomycetota</taxon>
        <taxon>Actinomycetes</taxon>
        <taxon>Kineosporiales</taxon>
        <taxon>Kineosporiaceae</taxon>
        <taxon>Kineosporia</taxon>
    </lineage>
</organism>
<feature type="domain" description="ABC3 transporter permease C-terminal" evidence="7">
    <location>
        <begin position="98"/>
        <end position="205"/>
    </location>
</feature>
<evidence type="ECO:0000256" key="4">
    <source>
        <dbReference type="ARBA" id="ARBA00022989"/>
    </source>
</evidence>
<evidence type="ECO:0000313" key="9">
    <source>
        <dbReference type="Proteomes" id="UP001501074"/>
    </source>
</evidence>
<keyword evidence="3 6" id="KW-0812">Transmembrane</keyword>
<reference evidence="9" key="1">
    <citation type="journal article" date="2019" name="Int. J. Syst. Evol. Microbiol.">
        <title>The Global Catalogue of Microorganisms (GCM) 10K type strain sequencing project: providing services to taxonomists for standard genome sequencing and annotation.</title>
        <authorList>
            <consortium name="The Broad Institute Genomics Platform"/>
            <consortium name="The Broad Institute Genome Sequencing Center for Infectious Disease"/>
            <person name="Wu L."/>
            <person name="Ma J."/>
        </authorList>
    </citation>
    <scope>NUCLEOTIDE SEQUENCE [LARGE SCALE GENOMIC DNA]</scope>
    <source>
        <strain evidence="9">JCM 16902</strain>
    </source>
</reference>
<feature type="transmembrane region" description="Helical" evidence="6">
    <location>
        <begin position="397"/>
        <end position="420"/>
    </location>
</feature>
<feature type="transmembrane region" description="Helical" evidence="6">
    <location>
        <begin position="225"/>
        <end position="246"/>
    </location>
</feature>
<gene>
    <name evidence="8" type="ORF">GCM10022223_51890</name>
</gene>
<feature type="transmembrane region" description="Helical" evidence="6">
    <location>
        <begin position="182"/>
        <end position="204"/>
    </location>
</feature>
<feature type="transmembrane region" description="Helical" evidence="6">
    <location>
        <begin position="432"/>
        <end position="454"/>
    </location>
</feature>
<evidence type="ECO:0000256" key="2">
    <source>
        <dbReference type="ARBA" id="ARBA00022475"/>
    </source>
</evidence>
<feature type="transmembrane region" description="Helical" evidence="6">
    <location>
        <begin position="258"/>
        <end position="282"/>
    </location>
</feature>
<feature type="transmembrane region" description="Helical" evidence="6">
    <location>
        <begin position="303"/>
        <end position="325"/>
    </location>
</feature>
<protein>
    <recommendedName>
        <fullName evidence="7">ABC3 transporter permease C-terminal domain-containing protein</fullName>
    </recommendedName>
</protein>
<comment type="subcellular location">
    <subcellularLocation>
        <location evidence="1">Cell membrane</location>
        <topology evidence="1">Multi-pass membrane protein</topology>
    </subcellularLocation>
</comment>
<dbReference type="InterPro" id="IPR003838">
    <property type="entry name" value="ABC3_permease_C"/>
</dbReference>